<accession>A0ACA9MR64</accession>
<keyword evidence="2" id="KW-1185">Reference proteome</keyword>
<protein>
    <submittedName>
        <fullName evidence="1">12868_t:CDS:1</fullName>
    </submittedName>
</protein>
<evidence type="ECO:0000313" key="1">
    <source>
        <dbReference type="EMBL" id="CAG8606681.1"/>
    </source>
</evidence>
<reference evidence="1" key="1">
    <citation type="submission" date="2021-06" db="EMBL/GenBank/DDBJ databases">
        <authorList>
            <person name="Kallberg Y."/>
            <person name="Tangrot J."/>
            <person name="Rosling A."/>
        </authorList>
    </citation>
    <scope>NUCLEOTIDE SEQUENCE</scope>
    <source>
        <strain evidence="1">CL356</strain>
    </source>
</reference>
<feature type="non-terminal residue" evidence="1">
    <location>
        <position position="1"/>
    </location>
</feature>
<comment type="caution">
    <text evidence="1">The sequence shown here is derived from an EMBL/GenBank/DDBJ whole genome shotgun (WGS) entry which is preliminary data.</text>
</comment>
<gene>
    <name evidence="1" type="ORF">ACOLOM_LOCUS6877</name>
</gene>
<organism evidence="1 2">
    <name type="scientific">Acaulospora colombiana</name>
    <dbReference type="NCBI Taxonomy" id="27376"/>
    <lineage>
        <taxon>Eukaryota</taxon>
        <taxon>Fungi</taxon>
        <taxon>Fungi incertae sedis</taxon>
        <taxon>Mucoromycota</taxon>
        <taxon>Glomeromycotina</taxon>
        <taxon>Glomeromycetes</taxon>
        <taxon>Diversisporales</taxon>
        <taxon>Acaulosporaceae</taxon>
        <taxon>Acaulospora</taxon>
    </lineage>
</organism>
<sequence length="178" mass="19571">RLVGQGKREEMKKINNTQSPSLEKKKKKTGGHELLDGMMEYAVVVVTVEGRMMGPQKRRANLVLSTAMRQRTYSGGNTHISEYGLASWMQAKNAQGSQLGKESSEVVKFCKIREKRGDVGVFVAPRIRASGQKGGHWVAPPSLPLLPQARHGKRGALAVNALTHSRGHPLPIVKNERV</sequence>
<proteinExistence type="predicted"/>
<name>A0ACA9MR64_9GLOM</name>
<dbReference type="EMBL" id="CAJVPT010014696">
    <property type="protein sequence ID" value="CAG8606681.1"/>
    <property type="molecule type" value="Genomic_DNA"/>
</dbReference>
<evidence type="ECO:0000313" key="2">
    <source>
        <dbReference type="Proteomes" id="UP000789525"/>
    </source>
</evidence>
<dbReference type="Proteomes" id="UP000789525">
    <property type="component" value="Unassembled WGS sequence"/>
</dbReference>